<name>A0A7C2URD7_9CREN</name>
<dbReference type="PANTHER" id="PTHR42949">
    <property type="entry name" value="ANAEROBIC GLYCEROL-3-PHOSPHATE DEHYDROGENASE SUBUNIT B"/>
    <property type="match status" value="1"/>
</dbReference>
<organism evidence="3">
    <name type="scientific">Fervidicoccus fontis</name>
    <dbReference type="NCBI Taxonomy" id="683846"/>
    <lineage>
        <taxon>Archaea</taxon>
        <taxon>Thermoproteota</taxon>
        <taxon>Thermoprotei</taxon>
        <taxon>Fervidicoccales</taxon>
        <taxon>Fervidicoccaceae</taxon>
        <taxon>Fervidicoccus</taxon>
    </lineage>
</organism>
<dbReference type="Pfam" id="PF17806">
    <property type="entry name" value="SO_alpha_A3"/>
    <property type="match status" value="1"/>
</dbReference>
<dbReference type="InterPro" id="IPR041854">
    <property type="entry name" value="BFD-like_2Fe2S-bd_dom_sf"/>
</dbReference>
<dbReference type="InterPro" id="IPR041117">
    <property type="entry name" value="SoxA_A3"/>
</dbReference>
<evidence type="ECO:0000259" key="2">
    <source>
        <dbReference type="Pfam" id="PF17806"/>
    </source>
</evidence>
<comment type="caution">
    <text evidence="3">The sequence shown here is derived from an EMBL/GenBank/DDBJ whole genome shotgun (WGS) entry which is preliminary data.</text>
</comment>
<dbReference type="Proteomes" id="UP000885664">
    <property type="component" value="Unassembled WGS sequence"/>
</dbReference>
<proteinExistence type="predicted"/>
<accession>A0A7C2URD7</accession>
<feature type="domain" description="SoxA A3" evidence="2">
    <location>
        <begin position="336"/>
        <end position="415"/>
    </location>
</feature>
<evidence type="ECO:0000313" key="3">
    <source>
        <dbReference type="EMBL" id="HEU97636.1"/>
    </source>
</evidence>
<gene>
    <name evidence="3" type="ORF">ENO36_02115</name>
</gene>
<reference evidence="3" key="1">
    <citation type="journal article" date="2020" name="mSystems">
        <title>Genome- and Community-Level Interaction Insights into Carbon Utilization and Element Cycling Functions of Hydrothermarchaeota in Hydrothermal Sediment.</title>
        <authorList>
            <person name="Zhou Z."/>
            <person name="Liu Y."/>
            <person name="Xu W."/>
            <person name="Pan J."/>
            <person name="Luo Z.H."/>
            <person name="Li M."/>
        </authorList>
    </citation>
    <scope>NUCLEOTIDE SEQUENCE [LARGE SCALE GENOMIC DNA]</scope>
    <source>
        <strain evidence="3">SpSt-1259</strain>
    </source>
</reference>
<dbReference type="Gene3D" id="1.10.10.1100">
    <property type="entry name" value="BFD-like [2Fe-2S]-binding domain"/>
    <property type="match status" value="1"/>
</dbReference>
<sequence length="416" mass="46437">MSGNPELPSREIGGENEEKHIDGEFLIVAGEGAAVRFANNIEERSQARVLFLPQKPVDMLEKEAGEKVNSEIEVINASYLGTFEDGVYAINREKRRIYRLNIHKIVFFTGLRDAFPVFENNDIPGIVSAQLAIQLINNYSALERVKRVAVIVNENRGLKEAEELSRKKEVNILVTGAFKNNELSRELGAIPVEELEAVGYQRLEKIKILHPQKEIIEVDLLVSAIKAVPEIEPALQFGGELKYSQRLGAITVSTNMGKIEGTEGVYLLGSASGTPEDKLLEEVDLFSKLLVKEELSASEEKKIHEIQSSKKLEPLDVTEIREAPDFLLTRSYGGWKFVCPCQDVTLEDVLRAYDMGYKDIERIKRFTALGTGSCQGRICRFSVALLLSFLRGIPLGSLGSFRQRVPIEPIETGFLS</sequence>
<dbReference type="EMBL" id="DSFE01000047">
    <property type="protein sequence ID" value="HEU97636.1"/>
    <property type="molecule type" value="Genomic_DNA"/>
</dbReference>
<dbReference type="InterPro" id="IPR051691">
    <property type="entry name" value="Metab_Enz_Cyan_OpOx_G3PDH"/>
</dbReference>
<keyword evidence="1" id="KW-0560">Oxidoreductase</keyword>
<protein>
    <recommendedName>
        <fullName evidence="2">SoxA A3 domain-containing protein</fullName>
    </recommendedName>
</protein>
<dbReference type="PANTHER" id="PTHR42949:SF3">
    <property type="entry name" value="ANAEROBIC GLYCEROL-3-PHOSPHATE DEHYDROGENASE SUBUNIT B"/>
    <property type="match status" value="1"/>
</dbReference>
<evidence type="ECO:0000256" key="1">
    <source>
        <dbReference type="ARBA" id="ARBA00023002"/>
    </source>
</evidence>
<dbReference type="AlphaFoldDB" id="A0A7C2URD7"/>
<dbReference type="GO" id="GO:0016491">
    <property type="term" value="F:oxidoreductase activity"/>
    <property type="evidence" value="ECO:0007669"/>
    <property type="project" value="UniProtKB-KW"/>
</dbReference>